<dbReference type="InterPro" id="IPR029052">
    <property type="entry name" value="Metallo-depent_PP-like"/>
</dbReference>
<accession>A0AAP0RWV7</accession>
<protein>
    <recommendedName>
        <fullName evidence="8">Calcineurin-like phosphoesterase domain-containing protein</fullName>
    </recommendedName>
</protein>
<evidence type="ECO:0000256" key="4">
    <source>
        <dbReference type="ARBA" id="ARBA00023136"/>
    </source>
</evidence>
<reference evidence="6 7" key="1">
    <citation type="journal article" date="2024" name="Plant J.">
        <title>Genome sequences and population genomics reveal climatic adaptation and genomic divergence between two closely related sweetgum species.</title>
        <authorList>
            <person name="Xu W.Q."/>
            <person name="Ren C.Q."/>
            <person name="Zhang X.Y."/>
            <person name="Comes H.P."/>
            <person name="Liu X.H."/>
            <person name="Li Y.G."/>
            <person name="Kettle C.J."/>
            <person name="Jalonen R."/>
            <person name="Gaisberger H."/>
            <person name="Ma Y.Z."/>
            <person name="Qiu Y.X."/>
        </authorList>
    </citation>
    <scope>NUCLEOTIDE SEQUENCE [LARGE SCALE GENOMIC DNA]</scope>
    <source>
        <strain evidence="6">Hangzhou</strain>
    </source>
</reference>
<name>A0AAP0RWV7_LIQFO</name>
<dbReference type="AlphaFoldDB" id="A0AAP0RWV7"/>
<evidence type="ECO:0008006" key="8">
    <source>
        <dbReference type="Google" id="ProtNLM"/>
    </source>
</evidence>
<dbReference type="EMBL" id="JBBPBK010000005">
    <property type="protein sequence ID" value="KAK9285749.1"/>
    <property type="molecule type" value="Genomic_DNA"/>
</dbReference>
<dbReference type="GO" id="GO:0016787">
    <property type="term" value="F:hydrolase activity"/>
    <property type="evidence" value="ECO:0007669"/>
    <property type="project" value="UniProtKB-KW"/>
</dbReference>
<dbReference type="SUPFAM" id="SSF56300">
    <property type="entry name" value="Metallo-dependent phosphatases"/>
    <property type="match status" value="1"/>
</dbReference>
<keyword evidence="3" id="KW-0378">Hydrolase</keyword>
<evidence type="ECO:0000256" key="1">
    <source>
        <dbReference type="ARBA" id="ARBA00001936"/>
    </source>
</evidence>
<organism evidence="6 7">
    <name type="scientific">Liquidambar formosana</name>
    <name type="common">Formosan gum</name>
    <dbReference type="NCBI Taxonomy" id="63359"/>
    <lineage>
        <taxon>Eukaryota</taxon>
        <taxon>Viridiplantae</taxon>
        <taxon>Streptophyta</taxon>
        <taxon>Embryophyta</taxon>
        <taxon>Tracheophyta</taxon>
        <taxon>Spermatophyta</taxon>
        <taxon>Magnoliopsida</taxon>
        <taxon>eudicotyledons</taxon>
        <taxon>Gunneridae</taxon>
        <taxon>Pentapetalae</taxon>
        <taxon>Saxifragales</taxon>
        <taxon>Altingiaceae</taxon>
        <taxon>Liquidambar</taxon>
    </lineage>
</organism>
<dbReference type="GO" id="GO:0016020">
    <property type="term" value="C:membrane"/>
    <property type="evidence" value="ECO:0007669"/>
    <property type="project" value="GOC"/>
</dbReference>
<dbReference type="PANTHER" id="PTHR13315">
    <property type="entry name" value="METALLO PHOSPHOESTERASE RELATED"/>
    <property type="match status" value="1"/>
</dbReference>
<evidence type="ECO:0000256" key="5">
    <source>
        <dbReference type="ARBA" id="ARBA00023211"/>
    </source>
</evidence>
<proteinExistence type="predicted"/>
<dbReference type="Proteomes" id="UP001415857">
    <property type="component" value="Unassembled WGS sequence"/>
</dbReference>
<dbReference type="GO" id="GO:0006506">
    <property type="term" value="P:GPI anchor biosynthetic process"/>
    <property type="evidence" value="ECO:0007669"/>
    <property type="project" value="InterPro"/>
</dbReference>
<dbReference type="GO" id="GO:0046872">
    <property type="term" value="F:metal ion binding"/>
    <property type="evidence" value="ECO:0007669"/>
    <property type="project" value="UniProtKB-KW"/>
</dbReference>
<keyword evidence="7" id="KW-1185">Reference proteome</keyword>
<dbReference type="PANTHER" id="PTHR13315:SF0">
    <property type="entry name" value="METALLOPHOSPHOESTERASE 1"/>
    <property type="match status" value="1"/>
</dbReference>
<dbReference type="InterPro" id="IPR033308">
    <property type="entry name" value="PGAP5/Cdc1/Ted1"/>
</dbReference>
<keyword evidence="5" id="KW-0464">Manganese</keyword>
<gene>
    <name evidence="6" type="ORF">L1049_024949</name>
</gene>
<evidence type="ECO:0000256" key="3">
    <source>
        <dbReference type="ARBA" id="ARBA00022801"/>
    </source>
</evidence>
<comment type="caution">
    <text evidence="6">The sequence shown here is derived from an EMBL/GenBank/DDBJ whole genome shotgun (WGS) entry which is preliminary data.</text>
</comment>
<evidence type="ECO:0000313" key="7">
    <source>
        <dbReference type="Proteomes" id="UP001415857"/>
    </source>
</evidence>
<evidence type="ECO:0000313" key="6">
    <source>
        <dbReference type="EMBL" id="KAK9285749.1"/>
    </source>
</evidence>
<keyword evidence="4" id="KW-0472">Membrane</keyword>
<sequence length="411" mass="45394">MEKSYENLKPDMLLVLGDVSAKGHELTKSKWSSVLHQFQRMLGPFLGLPFHVILGDRDAGECSGLNAKSVNWIASSFPGLDSAGCGAFEISNISFVSLNAVALLCGNNDLRFSVEKVIERENVDLQMETEDTIEAINDSSKPKEASHNFGWRRNAMVSGSGPVLLLHFPLHQTGNSNCRGGSALNGTSNNAIGSSKTIVSGDFPGLGHMSYSTLSHQMLLSTSFKLLDQASSMMYFFYHHPKWNEKYCLSQYVSPPGPGPDFQSGISTVRIVFRAHTHEFCVHTHSDGTREVTVPAMTWDARDDPGFVSATFSRNRRVRSAMGYLNLEIYAQVFVSCNGAENVNNGCTDEKTNGCFAVGDPPPLESDIEDVKQLISRSSPRLIFCRAHKHPLMYSSFSVTKLQSYNYYVYI</sequence>
<comment type="cofactor">
    <cofactor evidence="1">
        <name>Mn(2+)</name>
        <dbReference type="ChEBI" id="CHEBI:29035"/>
    </cofactor>
</comment>
<evidence type="ECO:0000256" key="2">
    <source>
        <dbReference type="ARBA" id="ARBA00022723"/>
    </source>
</evidence>
<keyword evidence="2" id="KW-0479">Metal-binding</keyword>